<evidence type="ECO:0000313" key="1">
    <source>
        <dbReference type="EMBL" id="GAH73522.1"/>
    </source>
</evidence>
<organism evidence="1">
    <name type="scientific">marine sediment metagenome</name>
    <dbReference type="NCBI Taxonomy" id="412755"/>
    <lineage>
        <taxon>unclassified sequences</taxon>
        <taxon>metagenomes</taxon>
        <taxon>ecological metagenomes</taxon>
    </lineage>
</organism>
<gene>
    <name evidence="1" type="ORF">S03H2_51464</name>
</gene>
<dbReference type="GO" id="GO:0003700">
    <property type="term" value="F:DNA-binding transcription factor activity"/>
    <property type="evidence" value="ECO:0007669"/>
    <property type="project" value="InterPro"/>
</dbReference>
<sequence length="101" mass="11928">MFGVKIKIIVKKSGLTYGGYFGMIFEMPDDKRSDEVLVKACQQNDASALEMLFDRYKVPLRNYIRSRCWLRDASLIDTILEEVYVFIFKTIRKRKFTPTYP</sequence>
<dbReference type="EMBL" id="BARU01032652">
    <property type="protein sequence ID" value="GAH73522.1"/>
    <property type="molecule type" value="Genomic_DNA"/>
</dbReference>
<name>X1HVQ7_9ZZZZ</name>
<feature type="non-terminal residue" evidence="1">
    <location>
        <position position="101"/>
    </location>
</feature>
<proteinExistence type="predicted"/>
<accession>X1HVQ7</accession>
<comment type="caution">
    <text evidence="1">The sequence shown here is derived from an EMBL/GenBank/DDBJ whole genome shotgun (WGS) entry which is preliminary data.</text>
</comment>
<dbReference type="GO" id="GO:0006352">
    <property type="term" value="P:DNA-templated transcription initiation"/>
    <property type="evidence" value="ECO:0007669"/>
    <property type="project" value="InterPro"/>
</dbReference>
<dbReference type="InterPro" id="IPR013325">
    <property type="entry name" value="RNA_pol_sigma_r2"/>
</dbReference>
<dbReference type="AlphaFoldDB" id="X1HVQ7"/>
<dbReference type="Gene3D" id="1.10.1740.10">
    <property type="match status" value="1"/>
</dbReference>
<evidence type="ECO:0008006" key="2">
    <source>
        <dbReference type="Google" id="ProtNLM"/>
    </source>
</evidence>
<protein>
    <recommendedName>
        <fullName evidence="2">RNA polymerase sigma-70 region 2 domain-containing protein</fullName>
    </recommendedName>
</protein>
<reference evidence="1" key="1">
    <citation type="journal article" date="2014" name="Front. Microbiol.">
        <title>High frequency of phylogenetically diverse reductive dehalogenase-homologous genes in deep subseafloor sedimentary metagenomes.</title>
        <authorList>
            <person name="Kawai M."/>
            <person name="Futagami T."/>
            <person name="Toyoda A."/>
            <person name="Takaki Y."/>
            <person name="Nishi S."/>
            <person name="Hori S."/>
            <person name="Arai W."/>
            <person name="Tsubouchi T."/>
            <person name="Morono Y."/>
            <person name="Uchiyama I."/>
            <person name="Ito T."/>
            <person name="Fujiyama A."/>
            <person name="Inagaki F."/>
            <person name="Takami H."/>
        </authorList>
    </citation>
    <scope>NUCLEOTIDE SEQUENCE</scope>
    <source>
        <strain evidence="1">Expedition CK06-06</strain>
    </source>
</reference>
<dbReference type="SUPFAM" id="SSF88946">
    <property type="entry name" value="Sigma2 domain of RNA polymerase sigma factors"/>
    <property type="match status" value="1"/>
</dbReference>